<evidence type="ECO:0000256" key="8">
    <source>
        <dbReference type="ARBA" id="ARBA00022692"/>
    </source>
</evidence>
<dbReference type="InterPro" id="IPR024960">
    <property type="entry name" value="PEMT/MFAP"/>
</dbReference>
<keyword evidence="14" id="KW-1208">Phospholipid metabolism</keyword>
<evidence type="ECO:0000256" key="14">
    <source>
        <dbReference type="ARBA" id="ARBA00023264"/>
    </source>
</evidence>
<dbReference type="AlphaFoldDB" id="A0A1E7FEM1"/>
<keyword evidence="10 16" id="KW-1133">Transmembrane helix</keyword>
<proteinExistence type="predicted"/>
<keyword evidence="7" id="KW-0949">S-adenosyl-L-methionine</keyword>
<feature type="transmembrane region" description="Helical" evidence="16">
    <location>
        <begin position="71"/>
        <end position="102"/>
    </location>
</feature>
<dbReference type="InParanoid" id="A0A1E7FEM1"/>
<comment type="subcellular location">
    <subcellularLocation>
        <location evidence="1">Endoplasmic reticulum membrane</location>
        <topology evidence="1">Multi-pass membrane protein</topology>
    </subcellularLocation>
</comment>
<dbReference type="PANTHER" id="PTHR15458">
    <property type="entry name" value="PHOSPHATIDYLETHANOLAMINE N-METHYLTRANSFERASE"/>
    <property type="match status" value="1"/>
</dbReference>
<organism evidence="17 18">
    <name type="scientific">Fragilariopsis cylindrus CCMP1102</name>
    <dbReference type="NCBI Taxonomy" id="635003"/>
    <lineage>
        <taxon>Eukaryota</taxon>
        <taxon>Sar</taxon>
        <taxon>Stramenopiles</taxon>
        <taxon>Ochrophyta</taxon>
        <taxon>Bacillariophyta</taxon>
        <taxon>Bacillariophyceae</taxon>
        <taxon>Bacillariophycidae</taxon>
        <taxon>Bacillariales</taxon>
        <taxon>Bacillariaceae</taxon>
        <taxon>Fragilariopsis</taxon>
    </lineage>
</organism>
<keyword evidence="12 16" id="KW-0472">Membrane</keyword>
<evidence type="ECO:0000256" key="15">
    <source>
        <dbReference type="ARBA" id="ARBA00034137"/>
    </source>
</evidence>
<evidence type="ECO:0000256" key="2">
    <source>
        <dbReference type="ARBA" id="ARBA00004969"/>
    </source>
</evidence>
<feature type="transmembrane region" description="Helical" evidence="16">
    <location>
        <begin position="155"/>
        <end position="178"/>
    </location>
</feature>
<dbReference type="GO" id="GO:0005789">
    <property type="term" value="C:endoplasmic reticulum membrane"/>
    <property type="evidence" value="ECO:0007669"/>
    <property type="project" value="UniProtKB-SubCell"/>
</dbReference>
<evidence type="ECO:0000256" key="5">
    <source>
        <dbReference type="ARBA" id="ARBA00022603"/>
    </source>
</evidence>
<evidence type="ECO:0000256" key="11">
    <source>
        <dbReference type="ARBA" id="ARBA00023098"/>
    </source>
</evidence>
<keyword evidence="18" id="KW-1185">Reference proteome</keyword>
<dbReference type="OrthoDB" id="8300106at2759"/>
<evidence type="ECO:0000256" key="12">
    <source>
        <dbReference type="ARBA" id="ARBA00023136"/>
    </source>
</evidence>
<reference evidence="17 18" key="1">
    <citation type="submission" date="2016-09" db="EMBL/GenBank/DDBJ databases">
        <title>Extensive genetic diversity and differential bi-allelic expression allows diatom success in the polar Southern Ocean.</title>
        <authorList>
            <consortium name="DOE Joint Genome Institute"/>
            <person name="Mock T."/>
            <person name="Otillar R.P."/>
            <person name="Strauss J."/>
            <person name="Dupont C."/>
            <person name="Frickenhaus S."/>
            <person name="Maumus F."/>
            <person name="Mcmullan M."/>
            <person name="Sanges R."/>
            <person name="Schmutz J."/>
            <person name="Toseland A."/>
            <person name="Valas R."/>
            <person name="Veluchamy A."/>
            <person name="Ward B.J."/>
            <person name="Allen A."/>
            <person name="Barry K."/>
            <person name="Falciatore A."/>
            <person name="Ferrante M."/>
            <person name="Fortunato A.E."/>
            <person name="Gloeckner G."/>
            <person name="Gruber A."/>
            <person name="Hipkin R."/>
            <person name="Janech M."/>
            <person name="Kroth P."/>
            <person name="Leese F."/>
            <person name="Lindquist E."/>
            <person name="Lyon B.R."/>
            <person name="Martin J."/>
            <person name="Mayer C."/>
            <person name="Parker M."/>
            <person name="Quesneville H."/>
            <person name="Raymond J."/>
            <person name="Uhlig C."/>
            <person name="Valentin K.U."/>
            <person name="Worden A.Z."/>
            <person name="Armbrust E.V."/>
            <person name="Bowler C."/>
            <person name="Green B."/>
            <person name="Moulton V."/>
            <person name="Van Oosterhout C."/>
            <person name="Grigoriev I."/>
        </authorList>
    </citation>
    <scope>NUCLEOTIDE SEQUENCE [LARGE SCALE GENOMIC DNA]</scope>
    <source>
        <strain evidence="17 18">CCMP1102</strain>
    </source>
</reference>
<evidence type="ECO:0000256" key="13">
    <source>
        <dbReference type="ARBA" id="ARBA00023209"/>
    </source>
</evidence>
<comment type="pathway">
    <text evidence="2">Phospholipid metabolism; phosphatidylcholine biosynthesis.</text>
</comment>
<feature type="transmembrane region" description="Helical" evidence="16">
    <location>
        <begin position="114"/>
        <end position="132"/>
    </location>
</feature>
<evidence type="ECO:0000313" key="18">
    <source>
        <dbReference type="Proteomes" id="UP000095751"/>
    </source>
</evidence>
<keyword evidence="9" id="KW-0256">Endoplasmic reticulum</keyword>
<dbReference type="Pfam" id="PF04191">
    <property type="entry name" value="PEMT"/>
    <property type="match status" value="1"/>
</dbReference>
<name>A0A1E7FEM1_9STRA</name>
<keyword evidence="5" id="KW-0489">Methyltransferase</keyword>
<dbReference type="GO" id="GO:0032259">
    <property type="term" value="P:methylation"/>
    <property type="evidence" value="ECO:0007669"/>
    <property type="project" value="UniProtKB-KW"/>
</dbReference>
<keyword evidence="6" id="KW-0808">Transferase</keyword>
<evidence type="ECO:0000256" key="4">
    <source>
        <dbReference type="ARBA" id="ARBA00022516"/>
    </source>
</evidence>
<dbReference type="Proteomes" id="UP000095751">
    <property type="component" value="Unassembled WGS sequence"/>
</dbReference>
<accession>A0A1E7FEM1</accession>
<keyword evidence="8 16" id="KW-0812">Transmembrane</keyword>
<dbReference type="EC" id="2.1.1.71" evidence="15"/>
<dbReference type="UniPathway" id="UPA00753"/>
<evidence type="ECO:0000256" key="1">
    <source>
        <dbReference type="ARBA" id="ARBA00004477"/>
    </source>
</evidence>
<comment type="pathway">
    <text evidence="3">Lipid metabolism.</text>
</comment>
<dbReference type="InterPro" id="IPR007318">
    <property type="entry name" value="Phopholipid_MeTrfase"/>
</dbReference>
<protein>
    <recommendedName>
        <fullName evidence="15">phosphatidyl-N-methylethanolamine N-methyltransferase</fullName>
        <ecNumber evidence="15">2.1.1.71</ecNumber>
    </recommendedName>
</protein>
<dbReference type="EMBL" id="KV784358">
    <property type="protein sequence ID" value="OEU16584.1"/>
    <property type="molecule type" value="Genomic_DNA"/>
</dbReference>
<keyword evidence="11" id="KW-0443">Lipid metabolism</keyword>
<keyword evidence="13" id="KW-0594">Phospholipid biosynthesis</keyword>
<sequence>MASSKSSNDDSNQKHDLKSIFYNKSSYNHFAQSFHPFHRHDLNCLFHVGTTGLGMWGAIQMAVEFNAISIVYAYAAVIALTTPVVTALFHTAFVYGCLLLPVTDVMSAVTVEGFPGGTIWFCFLTIIAGYGLQDLVHWLCQEPTMMSSYIETDPYLLIVHTLWLMPLGIDTVLMRHFFIPKLFVSRNRNIFCKVASRKAVEDLREWINQEVPEKSETTHLWPHKQEGTDDPVTKLENDAAIMAGFRKIFAAHHFDVRPVVEMNEIYITAVGAIKEITSDAVFYTPHTDGPFWWLPGASLYRVLIGVTPNKMVRTNFSLQHISEDKTVNMYDALGFDYNRELHWIDHAPGQTNTERRSLLKLHYVVYPKGWHNYGKLCAYFNKSYNTWARGNFLATLRPVTLYEQAVAWWIWTTTTSNAMWELHIGWPNLVYVIAAYLMGDTPFLILTSFRHYCIYISTFAYRAPAVSHGFLMRDCKFYKTLALMHLSKRILPLVQLPDDLPGIALALSGFSITILATMQLGMVRTYFGSELGFVKPKWVSGFPYNTIPHPMIVGQLCAYSSILLWWKDDMHLETKLLVAGHMSFYVIHMLQEMLTSSY</sequence>
<evidence type="ECO:0000256" key="16">
    <source>
        <dbReference type="SAM" id="Phobius"/>
    </source>
</evidence>
<evidence type="ECO:0000256" key="10">
    <source>
        <dbReference type="ARBA" id="ARBA00022989"/>
    </source>
</evidence>
<dbReference type="GO" id="GO:0006656">
    <property type="term" value="P:phosphatidylcholine biosynthetic process"/>
    <property type="evidence" value="ECO:0007669"/>
    <property type="project" value="UniProtKB-UniPathway"/>
</dbReference>
<evidence type="ECO:0000256" key="9">
    <source>
        <dbReference type="ARBA" id="ARBA00022824"/>
    </source>
</evidence>
<dbReference type="GO" id="GO:0000773">
    <property type="term" value="F:phosphatidyl-N-methylethanolamine N-methyltransferase activity"/>
    <property type="evidence" value="ECO:0007669"/>
    <property type="project" value="UniProtKB-EC"/>
</dbReference>
<evidence type="ECO:0000313" key="17">
    <source>
        <dbReference type="EMBL" id="OEU16584.1"/>
    </source>
</evidence>
<evidence type="ECO:0000256" key="3">
    <source>
        <dbReference type="ARBA" id="ARBA00005189"/>
    </source>
</evidence>
<evidence type="ECO:0000256" key="7">
    <source>
        <dbReference type="ARBA" id="ARBA00022691"/>
    </source>
</evidence>
<dbReference type="KEGG" id="fcy:FRACYDRAFT_185771"/>
<keyword evidence="4" id="KW-0444">Lipid biosynthesis</keyword>
<dbReference type="PANTHER" id="PTHR15458:SF5">
    <property type="entry name" value="PHOSPHATIDYLETHANOLAMINE N-METHYLTRANSFERASE"/>
    <property type="match status" value="1"/>
</dbReference>
<gene>
    <name evidence="17" type="ORF">FRACYDRAFT_185771</name>
</gene>
<evidence type="ECO:0000256" key="6">
    <source>
        <dbReference type="ARBA" id="ARBA00022679"/>
    </source>
</evidence>